<dbReference type="Gene3D" id="2.60.120.1130">
    <property type="match status" value="1"/>
</dbReference>
<reference evidence="4 5" key="1">
    <citation type="submission" date="2016-10" db="EMBL/GenBank/DDBJ databases">
        <authorList>
            <person name="de Groot N.N."/>
        </authorList>
    </citation>
    <scope>NUCLEOTIDE SEQUENCE [LARGE SCALE GENOMIC DNA]</scope>
    <source>
        <strain evidence="4 5">GAS232</strain>
    </source>
</reference>
<gene>
    <name evidence="4" type="ORF">SAMN05444167_2917</name>
</gene>
<dbReference type="AlphaFoldDB" id="A0A1G7MVS2"/>
<proteinExistence type="predicted"/>
<evidence type="ECO:0000313" key="4">
    <source>
        <dbReference type="EMBL" id="SDF65761.1"/>
    </source>
</evidence>
<sequence length="670" mass="75504">MKFRLIAAATLALAITPLIHAQQWTAPTPEELKMTSFPEVPGADAIVLNKEEIDDDDMHVQYHYMRIKVLTEKGLKYADIEVDFNKKTDLSGYTIGEFFARTVQPDGTIVPFTGKGMDKVLEKDAINNYTRRAYTLPAAKVGSILEYRYTIRRDDHWFAPARWTMQGDLYIKNEHFLWKPTDKELVGTTRGGREHVSQRLTWAKSLPAGVDVVQHKTPTGRVQMEATVSDVMPFANEQYMPPIYSSRYHVFFYYTPYYNGKDYWDTEIKYWNSDTNKFTGNNGTVSSVAHDVTTGATTDEEKARLLYRYVMTLENTDYTRARSSQEEKKEIKSAEDVLKRKHGSANQIAMTYVALARAAGLKADSMLVADRSYLILDVTWQDISQLTDTIAVVNYGGQDHYLDPGSRYNSFGHLEWDHTISGGIRQDNKNAAQEFSMTPGEPYKYSHTSRVGDLNIADDGHMTGKVILTFEGSPALRWRHVALKNDDAELKDQLKKEIESLLPGGSEVSVASITNLDNGELPLKVEANVSGRIGNSVGSRVMLPSVLFENNSNPRFPHEKRDLGVYFPYSEISQDAVRYTLPANWTVDSAPVNQGTTYEKLAAYSLTSQQKANTITLRRDFIMGDIYFPNDKYKDLRTFYSDFEAKDHSNVVIKRSPATASTGAAPAGAQ</sequence>
<dbReference type="Gene3D" id="3.10.620.30">
    <property type="match status" value="1"/>
</dbReference>
<evidence type="ECO:0000259" key="3">
    <source>
        <dbReference type="Pfam" id="PF12969"/>
    </source>
</evidence>
<dbReference type="OrthoDB" id="104162at2"/>
<feature type="signal peptide" evidence="1">
    <location>
        <begin position="1"/>
        <end position="21"/>
    </location>
</feature>
<dbReference type="Gene3D" id="2.60.40.3140">
    <property type="match status" value="1"/>
</dbReference>
<evidence type="ECO:0000313" key="5">
    <source>
        <dbReference type="Proteomes" id="UP000182427"/>
    </source>
</evidence>
<keyword evidence="1" id="KW-0732">Signal</keyword>
<feature type="chain" id="PRO_5009241991" evidence="1">
    <location>
        <begin position="22"/>
        <end position="670"/>
    </location>
</feature>
<evidence type="ECO:0000256" key="1">
    <source>
        <dbReference type="SAM" id="SignalP"/>
    </source>
</evidence>
<dbReference type="Proteomes" id="UP000182427">
    <property type="component" value="Chromosome I"/>
</dbReference>
<dbReference type="Pfam" id="PF01841">
    <property type="entry name" value="Transglut_core"/>
    <property type="match status" value="1"/>
</dbReference>
<feature type="domain" description="DUF3857" evidence="3">
    <location>
        <begin position="56"/>
        <end position="160"/>
    </location>
</feature>
<dbReference type="Pfam" id="PF12969">
    <property type="entry name" value="DUF3857"/>
    <property type="match status" value="1"/>
</dbReference>
<dbReference type="RefSeq" id="WP_083345786.1">
    <property type="nucleotide sequence ID" value="NZ_LT629690.1"/>
</dbReference>
<organism evidence="4 5">
    <name type="scientific">Terriglobus roseus</name>
    <dbReference type="NCBI Taxonomy" id="392734"/>
    <lineage>
        <taxon>Bacteria</taxon>
        <taxon>Pseudomonadati</taxon>
        <taxon>Acidobacteriota</taxon>
        <taxon>Terriglobia</taxon>
        <taxon>Terriglobales</taxon>
        <taxon>Acidobacteriaceae</taxon>
        <taxon>Terriglobus</taxon>
    </lineage>
</organism>
<keyword evidence="5" id="KW-1185">Reference proteome</keyword>
<protein>
    <submittedName>
        <fullName evidence="4">Transglutaminase-like superfamily protein</fullName>
    </submittedName>
</protein>
<dbReference type="InterPro" id="IPR024618">
    <property type="entry name" value="DUF3857"/>
</dbReference>
<evidence type="ECO:0000259" key="2">
    <source>
        <dbReference type="Pfam" id="PF01841"/>
    </source>
</evidence>
<accession>A0A1G7MVS2</accession>
<feature type="domain" description="Transglutaminase-like" evidence="2">
    <location>
        <begin position="287"/>
        <end position="363"/>
    </location>
</feature>
<name>A0A1G7MVS2_9BACT</name>
<dbReference type="InterPro" id="IPR038765">
    <property type="entry name" value="Papain-like_cys_pep_sf"/>
</dbReference>
<dbReference type="EMBL" id="LT629690">
    <property type="protein sequence ID" value="SDF65761.1"/>
    <property type="molecule type" value="Genomic_DNA"/>
</dbReference>
<dbReference type="InterPro" id="IPR002931">
    <property type="entry name" value="Transglutaminase-like"/>
</dbReference>
<dbReference type="SUPFAM" id="SSF54001">
    <property type="entry name" value="Cysteine proteinases"/>
    <property type="match status" value="1"/>
</dbReference>